<dbReference type="GO" id="GO:0003700">
    <property type="term" value="F:DNA-binding transcription factor activity"/>
    <property type="evidence" value="ECO:0007669"/>
    <property type="project" value="TreeGrafter"/>
</dbReference>
<dbReference type="Pfam" id="PF13305">
    <property type="entry name" value="TetR_C_33"/>
    <property type="match status" value="1"/>
</dbReference>
<feature type="domain" description="HTH tetR-type" evidence="5">
    <location>
        <begin position="19"/>
        <end position="79"/>
    </location>
</feature>
<keyword evidence="3" id="KW-0804">Transcription</keyword>
<feature type="DNA-binding region" description="H-T-H motif" evidence="4">
    <location>
        <begin position="42"/>
        <end position="61"/>
    </location>
</feature>
<evidence type="ECO:0000313" key="7">
    <source>
        <dbReference type="Proteomes" id="UP000093898"/>
    </source>
</evidence>
<dbReference type="Proteomes" id="UP000093898">
    <property type="component" value="Unassembled WGS sequence"/>
</dbReference>
<accession>A0A1A3GSF6</accession>
<organism evidence="6 7">
    <name type="scientific">Mycolicibacterium mucogenicum</name>
    <name type="common">Mycobacterium mucogenicum</name>
    <dbReference type="NCBI Taxonomy" id="56689"/>
    <lineage>
        <taxon>Bacteria</taxon>
        <taxon>Bacillati</taxon>
        <taxon>Actinomycetota</taxon>
        <taxon>Actinomycetes</taxon>
        <taxon>Mycobacteriales</taxon>
        <taxon>Mycobacteriaceae</taxon>
        <taxon>Mycolicibacterium</taxon>
    </lineage>
</organism>
<dbReference type="SUPFAM" id="SSF46689">
    <property type="entry name" value="Homeodomain-like"/>
    <property type="match status" value="1"/>
</dbReference>
<dbReference type="GO" id="GO:0000976">
    <property type="term" value="F:transcription cis-regulatory region binding"/>
    <property type="evidence" value="ECO:0007669"/>
    <property type="project" value="TreeGrafter"/>
</dbReference>
<dbReference type="STRING" id="56689.GCA_001291445_04081"/>
<evidence type="ECO:0000313" key="6">
    <source>
        <dbReference type="EMBL" id="OBJ38283.1"/>
    </source>
</evidence>
<name>A0A1A3GSF6_MYCMU</name>
<dbReference type="RefSeq" id="WP_064984261.1">
    <property type="nucleotide sequence ID" value="NZ_LZLC01000202.1"/>
</dbReference>
<sequence length="201" mass="21071">MAATGSASKAAPKPGYHHGDLRTALVQSALALLEEEGAAALSMRAVARHAGVTAAAPYRHYQDRDALMSAVAAVGYRELAQDLVAVSPSPSTADEIADVAIAYVQFALRRPALFRAMFSEQCDVGSPERVDAVAAISAYLRANVARVFPDADADALSDAVWALVHGLAFLFLDGKFDSADSGELERRVRAAMRAVVGLAGS</sequence>
<evidence type="ECO:0000259" key="5">
    <source>
        <dbReference type="PROSITE" id="PS50977"/>
    </source>
</evidence>
<dbReference type="AlphaFoldDB" id="A0A1A3GSF6"/>
<dbReference type="PANTHER" id="PTHR30055">
    <property type="entry name" value="HTH-TYPE TRANSCRIPTIONAL REGULATOR RUTR"/>
    <property type="match status" value="1"/>
</dbReference>
<dbReference type="PROSITE" id="PS50977">
    <property type="entry name" value="HTH_TETR_2"/>
    <property type="match status" value="1"/>
</dbReference>
<dbReference type="PRINTS" id="PR00455">
    <property type="entry name" value="HTHTETR"/>
</dbReference>
<dbReference type="InterPro" id="IPR050109">
    <property type="entry name" value="HTH-type_TetR-like_transc_reg"/>
</dbReference>
<comment type="caution">
    <text evidence="6">The sequence shown here is derived from an EMBL/GenBank/DDBJ whole genome shotgun (WGS) entry which is preliminary data.</text>
</comment>
<dbReference type="InterPro" id="IPR009057">
    <property type="entry name" value="Homeodomain-like_sf"/>
</dbReference>
<keyword evidence="2 4" id="KW-0238">DNA-binding</keyword>
<dbReference type="InterPro" id="IPR001647">
    <property type="entry name" value="HTH_TetR"/>
</dbReference>
<evidence type="ECO:0000256" key="1">
    <source>
        <dbReference type="ARBA" id="ARBA00023015"/>
    </source>
</evidence>
<dbReference type="Gene3D" id="1.10.357.10">
    <property type="entry name" value="Tetracycline Repressor, domain 2"/>
    <property type="match status" value="1"/>
</dbReference>
<dbReference type="Pfam" id="PF00440">
    <property type="entry name" value="TetR_N"/>
    <property type="match status" value="1"/>
</dbReference>
<evidence type="ECO:0000256" key="2">
    <source>
        <dbReference type="ARBA" id="ARBA00023125"/>
    </source>
</evidence>
<gene>
    <name evidence="6" type="ORF">A5630_29890</name>
</gene>
<dbReference type="OrthoDB" id="3173376at2"/>
<dbReference type="SUPFAM" id="SSF48498">
    <property type="entry name" value="Tetracyclin repressor-like, C-terminal domain"/>
    <property type="match status" value="1"/>
</dbReference>
<keyword evidence="1" id="KW-0805">Transcription regulation</keyword>
<reference evidence="6 7" key="1">
    <citation type="submission" date="2016-06" db="EMBL/GenBank/DDBJ databases">
        <authorList>
            <person name="Kjaerup R.B."/>
            <person name="Dalgaard T.S."/>
            <person name="Juul-Madsen H.R."/>
        </authorList>
    </citation>
    <scope>NUCLEOTIDE SEQUENCE [LARGE SCALE GENOMIC DNA]</scope>
    <source>
        <strain evidence="6 7">1127319.6</strain>
    </source>
</reference>
<dbReference type="InterPro" id="IPR036271">
    <property type="entry name" value="Tet_transcr_reg_TetR-rel_C_sf"/>
</dbReference>
<evidence type="ECO:0000256" key="3">
    <source>
        <dbReference type="ARBA" id="ARBA00023163"/>
    </source>
</evidence>
<dbReference type="PANTHER" id="PTHR30055:SF220">
    <property type="entry name" value="TETR-FAMILY REGULATORY PROTEIN"/>
    <property type="match status" value="1"/>
</dbReference>
<evidence type="ECO:0000256" key="4">
    <source>
        <dbReference type="PROSITE-ProRule" id="PRU00335"/>
    </source>
</evidence>
<protein>
    <submittedName>
        <fullName evidence="6">TetR family transcriptional regulator</fullName>
    </submittedName>
</protein>
<dbReference type="InterPro" id="IPR025996">
    <property type="entry name" value="MT1864/Rv1816-like_C"/>
</dbReference>
<dbReference type="EMBL" id="LZLC01000202">
    <property type="protein sequence ID" value="OBJ38283.1"/>
    <property type="molecule type" value="Genomic_DNA"/>
</dbReference>
<proteinExistence type="predicted"/>